<sequence>MPIKAHTCSKSALASSLKPRARSLRPSTCSAGSGSPGPVSIRRAVERPIPVVDTTRSRILVLSAFDAEVPHLKVSAK</sequence>
<dbReference type="Proteomes" id="UP000048289">
    <property type="component" value="Unassembled WGS sequence"/>
</dbReference>
<name>A0A655AA43_MYCTX</name>
<dbReference type="AlphaFoldDB" id="A0A655AA43"/>
<dbReference type="EMBL" id="CNGE01000774">
    <property type="protein sequence ID" value="CKT32641.1"/>
    <property type="molecule type" value="Genomic_DNA"/>
</dbReference>
<dbReference type="Proteomes" id="UP000050164">
    <property type="component" value="Unassembled WGS sequence"/>
</dbReference>
<dbReference type="Proteomes" id="UP000048948">
    <property type="component" value="Unassembled WGS sequence"/>
</dbReference>
<evidence type="ECO:0000313" key="4">
    <source>
        <dbReference type="EMBL" id="CKT32641.1"/>
    </source>
</evidence>
<accession>A0A655AA43</accession>
<evidence type="ECO:0000313" key="5">
    <source>
        <dbReference type="EMBL" id="CKU07572.1"/>
    </source>
</evidence>
<reference evidence="6 7" key="1">
    <citation type="submission" date="2015-03" db="EMBL/GenBank/DDBJ databases">
        <authorList>
            <consortium name="Pathogen Informatics"/>
        </authorList>
    </citation>
    <scope>NUCLEOTIDE SEQUENCE [LARGE SCALE GENOMIC DNA]</scope>
    <source>
        <strain evidence="4 7">Bir 172</strain>
        <strain evidence="3 9">Bir 185</strain>
        <strain evidence="5 8">Bir 187</strain>
        <strain evidence="2 6">G09901357</strain>
    </source>
</reference>
<evidence type="ECO:0000313" key="3">
    <source>
        <dbReference type="EMBL" id="CKS65480.1"/>
    </source>
</evidence>
<organism evidence="3 9">
    <name type="scientific">Mycobacterium tuberculosis</name>
    <dbReference type="NCBI Taxonomy" id="1773"/>
    <lineage>
        <taxon>Bacteria</taxon>
        <taxon>Bacillati</taxon>
        <taxon>Actinomycetota</taxon>
        <taxon>Actinomycetes</taxon>
        <taxon>Mycobacteriales</taxon>
        <taxon>Mycobacteriaceae</taxon>
        <taxon>Mycobacterium</taxon>
        <taxon>Mycobacterium tuberculosis complex</taxon>
    </lineage>
</organism>
<protein>
    <submittedName>
        <fullName evidence="3">Uncharacterized protein</fullName>
    </submittedName>
</protein>
<proteinExistence type="predicted"/>
<evidence type="ECO:0000256" key="1">
    <source>
        <dbReference type="SAM" id="MobiDB-lite"/>
    </source>
</evidence>
<feature type="region of interest" description="Disordered" evidence="1">
    <location>
        <begin position="1"/>
        <end position="42"/>
    </location>
</feature>
<evidence type="ECO:0000313" key="2">
    <source>
        <dbReference type="EMBL" id="CFE47020.1"/>
    </source>
</evidence>
<dbReference type="EMBL" id="CNFU01002128">
    <property type="protein sequence ID" value="CKU07572.1"/>
    <property type="molecule type" value="Genomic_DNA"/>
</dbReference>
<evidence type="ECO:0000313" key="9">
    <source>
        <dbReference type="Proteomes" id="UP000050164"/>
    </source>
</evidence>
<dbReference type="EMBL" id="CFOE01000967">
    <property type="protein sequence ID" value="CFE47020.1"/>
    <property type="molecule type" value="Genomic_DNA"/>
</dbReference>
<gene>
    <name evidence="2" type="ORF">ERS007681_04259</name>
    <name evidence="4" type="ORF">ERS027646_03352</name>
    <name evidence="3" type="ORF">ERS027659_03396</name>
    <name evidence="5" type="ORF">ERS027661_04909</name>
</gene>
<dbReference type="Proteomes" id="UP000049023">
    <property type="component" value="Unassembled WGS sequence"/>
</dbReference>
<evidence type="ECO:0000313" key="8">
    <source>
        <dbReference type="Proteomes" id="UP000049023"/>
    </source>
</evidence>
<dbReference type="EMBL" id="CNFT01000973">
    <property type="protein sequence ID" value="CKS65480.1"/>
    <property type="molecule type" value="Genomic_DNA"/>
</dbReference>
<evidence type="ECO:0000313" key="6">
    <source>
        <dbReference type="Proteomes" id="UP000048289"/>
    </source>
</evidence>
<evidence type="ECO:0000313" key="7">
    <source>
        <dbReference type="Proteomes" id="UP000048948"/>
    </source>
</evidence>